<evidence type="ECO:0000313" key="2">
    <source>
        <dbReference type="EMBL" id="MIE72566.1"/>
    </source>
</evidence>
<name>A0A3R0B2M1_SALDZ</name>
<dbReference type="Proteomes" id="UP000885362">
    <property type="component" value="Unassembled WGS sequence"/>
</dbReference>
<evidence type="ECO:0000313" key="1">
    <source>
        <dbReference type="EMBL" id="ECJ4380254.1"/>
    </source>
</evidence>
<reference evidence="1" key="1">
    <citation type="submission" date="2018-05" db="EMBL/GenBank/DDBJ databases">
        <authorList>
            <person name="Ashton P.M."/>
            <person name="Dallman T."/>
            <person name="Nair S."/>
            <person name="De Pinna E."/>
            <person name="Peters T."/>
            <person name="Grant K."/>
        </authorList>
    </citation>
    <scope>NUCLEOTIDE SEQUENCE [LARGE SCALE GENOMIC DNA]</scope>
    <source>
        <strain evidence="1">474878</strain>
    </source>
</reference>
<accession>A0A3R0B2M1</accession>
<comment type="caution">
    <text evidence="1">The sequence shown here is derived from an EMBL/GenBank/DDBJ whole genome shotgun (WGS) entry which is preliminary data.</text>
</comment>
<keyword evidence="1" id="KW-0251">Elongation factor</keyword>
<keyword evidence="1" id="KW-0648">Protein biosynthesis</keyword>
<protein>
    <submittedName>
        <fullName evidence="1">Transcription elongation factor GreA</fullName>
    </submittedName>
</protein>
<dbReference type="EMBL" id="AAIYJF010000029">
    <property type="protein sequence ID" value="ECJ4380254.1"/>
    <property type="molecule type" value="Genomic_DNA"/>
</dbReference>
<organism evidence="1">
    <name type="scientific">Salmonella diarizonae</name>
    <dbReference type="NCBI Taxonomy" id="59204"/>
    <lineage>
        <taxon>Bacteria</taxon>
        <taxon>Pseudomonadati</taxon>
        <taxon>Pseudomonadota</taxon>
        <taxon>Gammaproteobacteria</taxon>
        <taxon>Enterobacterales</taxon>
        <taxon>Enterobacteriaceae</taxon>
        <taxon>Salmonella</taxon>
    </lineage>
</organism>
<dbReference type="AlphaFoldDB" id="A0A3R0B2M1"/>
<sequence>MVDYVNVPRTIATVISSGKASKAELDSVLGVQDLWDLLEIIQVDAHNERVMQETLNGSGT</sequence>
<gene>
    <name evidence="1" type="ORF">DLB95_24335</name>
    <name evidence="2" type="ORF">EL06_25055</name>
</gene>
<proteinExistence type="predicted"/>
<dbReference type="EMBL" id="RSHK01000037">
    <property type="protein sequence ID" value="MIE72566.1"/>
    <property type="molecule type" value="Genomic_DNA"/>
</dbReference>
<dbReference type="GO" id="GO:0003746">
    <property type="term" value="F:translation elongation factor activity"/>
    <property type="evidence" value="ECO:0007669"/>
    <property type="project" value="UniProtKB-KW"/>
</dbReference>
<reference evidence="2" key="2">
    <citation type="submission" date="2018-08" db="EMBL/GenBank/DDBJ databases">
        <authorList>
            <consortium name="GenomeTrakr network: Whole genome sequencing for foodborne pathogen traceback"/>
        </authorList>
    </citation>
    <scope>NUCLEOTIDE SEQUENCE [LARGE SCALE GENOMIC DNA]</scope>
    <source>
        <strain evidence="2">FMA0132</strain>
    </source>
</reference>
<dbReference type="Proteomes" id="UP000839781">
    <property type="component" value="Unassembled WGS sequence"/>
</dbReference>